<dbReference type="InterPro" id="IPR003607">
    <property type="entry name" value="HD/PDEase_dom"/>
</dbReference>
<dbReference type="EMBL" id="RAYQ01000049">
    <property type="protein sequence ID" value="RKI87012.1"/>
    <property type="molecule type" value="Genomic_DNA"/>
</dbReference>
<keyword evidence="3" id="KW-1185">Reference proteome</keyword>
<dbReference type="SUPFAM" id="SSF109604">
    <property type="entry name" value="HD-domain/PDEase-like"/>
    <property type="match status" value="1"/>
</dbReference>
<dbReference type="CDD" id="cd00077">
    <property type="entry name" value="HDc"/>
    <property type="match status" value="1"/>
</dbReference>
<sequence length="70" mass="7763">MVVAAPLHDIGKIHILDAVLNKPGKLTKEEFEIMKTHTTAGEELLIHAKEELGESGYLNTVVEMAAYHHE</sequence>
<dbReference type="InterPro" id="IPR037522">
    <property type="entry name" value="HD_GYP_dom"/>
</dbReference>
<evidence type="ECO:0000259" key="1">
    <source>
        <dbReference type="PROSITE" id="PS51832"/>
    </source>
</evidence>
<reference evidence="2 3" key="1">
    <citation type="submission" date="2018-09" db="EMBL/GenBank/DDBJ databases">
        <title>Murine metabolic-syndrome-specific gut microbial biobank.</title>
        <authorList>
            <person name="Liu C."/>
        </authorList>
    </citation>
    <scope>NUCLEOTIDE SEQUENCE [LARGE SCALE GENOMIC DNA]</scope>
    <source>
        <strain evidence="2 3">0.1xD8-82</strain>
    </source>
</reference>
<comment type="caution">
    <text evidence="2">The sequence shown here is derived from an EMBL/GenBank/DDBJ whole genome shotgun (WGS) entry which is preliminary data.</text>
</comment>
<proteinExistence type="predicted"/>
<gene>
    <name evidence="2" type="ORF">D7V94_21740</name>
</gene>
<dbReference type="Gene3D" id="1.10.3210.10">
    <property type="entry name" value="Hypothetical protein af1432"/>
    <property type="match status" value="1"/>
</dbReference>
<evidence type="ECO:0000313" key="2">
    <source>
        <dbReference type="EMBL" id="RKI87012.1"/>
    </source>
</evidence>
<dbReference type="OrthoDB" id="9802066at2"/>
<dbReference type="Proteomes" id="UP000280696">
    <property type="component" value="Unassembled WGS sequence"/>
</dbReference>
<dbReference type="PANTHER" id="PTHR45228:SF1">
    <property type="entry name" value="CYCLIC DI-GMP PHOSPHODIESTERASE TM_0186"/>
    <property type="match status" value="1"/>
</dbReference>
<organism evidence="2 3">
    <name type="scientific">Parablautia intestinalis</name>
    <dbReference type="NCBI Taxonomy" id="2320100"/>
    <lineage>
        <taxon>Bacteria</taxon>
        <taxon>Bacillati</taxon>
        <taxon>Bacillota</taxon>
        <taxon>Clostridia</taxon>
        <taxon>Lachnospirales</taxon>
        <taxon>Lachnospiraceae</taxon>
        <taxon>Parablautia</taxon>
    </lineage>
</organism>
<dbReference type="InterPro" id="IPR006674">
    <property type="entry name" value="HD_domain"/>
</dbReference>
<accession>A0A3A9A5T5</accession>
<evidence type="ECO:0000313" key="3">
    <source>
        <dbReference type="Proteomes" id="UP000280696"/>
    </source>
</evidence>
<protein>
    <submittedName>
        <fullName evidence="2">HD domain-containing protein</fullName>
    </submittedName>
</protein>
<dbReference type="InterPro" id="IPR052020">
    <property type="entry name" value="Cyclic_di-GMP/3'3'-cGAMP_PDE"/>
</dbReference>
<dbReference type="AlphaFoldDB" id="A0A3A9A5T5"/>
<dbReference type="PANTHER" id="PTHR45228">
    <property type="entry name" value="CYCLIC DI-GMP PHOSPHODIESTERASE TM_0186-RELATED"/>
    <property type="match status" value="1"/>
</dbReference>
<dbReference type="PROSITE" id="PS51832">
    <property type="entry name" value="HD_GYP"/>
    <property type="match status" value="1"/>
</dbReference>
<dbReference type="Pfam" id="PF01966">
    <property type="entry name" value="HD"/>
    <property type="match status" value="1"/>
</dbReference>
<feature type="domain" description="HD-GYP" evidence="1">
    <location>
        <begin position="1"/>
        <end position="70"/>
    </location>
</feature>
<name>A0A3A9A5T5_9FIRM</name>